<dbReference type="NCBIfam" id="TIGR01766">
    <property type="entry name" value="IS200/IS605 family accessory protein TnpB-like domain"/>
    <property type="match status" value="1"/>
</dbReference>
<dbReference type="Pfam" id="PF07282">
    <property type="entry name" value="Cas12f1-like_TNB"/>
    <property type="match status" value="1"/>
</dbReference>
<dbReference type="InterPro" id="IPR010095">
    <property type="entry name" value="Cas12f1-like_TNB"/>
</dbReference>
<organism evidence="3 4">
    <name type="scientific">Psychracetigena formicireducens</name>
    <dbReference type="NCBI Taxonomy" id="2986056"/>
    <lineage>
        <taxon>Bacteria</taxon>
        <taxon>Bacillati</taxon>
        <taxon>Candidatus Lithacetigenota</taxon>
        <taxon>Candidatus Psychracetigena</taxon>
    </lineage>
</organism>
<protein>
    <recommendedName>
        <fullName evidence="2">Cas12f1-like TNB domain-containing protein</fullName>
    </recommendedName>
</protein>
<proteinExistence type="predicted"/>
<comment type="caution">
    <text evidence="3">The sequence shown here is derived from an EMBL/GenBank/DDBJ whole genome shotgun (WGS) entry which is preliminary data.</text>
</comment>
<evidence type="ECO:0000259" key="2">
    <source>
        <dbReference type="Pfam" id="PF07282"/>
    </source>
</evidence>
<gene>
    <name evidence="3" type="ORF">DDT42_00777</name>
</gene>
<evidence type="ECO:0000256" key="1">
    <source>
        <dbReference type="ARBA" id="ARBA00023125"/>
    </source>
</evidence>
<dbReference type="Proteomes" id="UP000811545">
    <property type="component" value="Unassembled WGS sequence"/>
</dbReference>
<keyword evidence="1" id="KW-0238">DNA-binding</keyword>
<evidence type="ECO:0000313" key="3">
    <source>
        <dbReference type="EMBL" id="MBT9144921.1"/>
    </source>
</evidence>
<sequence>MHNISRQIVNEAVKHSVEVIAFEKLTDIKERAKQWRKEERVKVNLWAFSKLQQYTQYKAFEAGINTVFVEAEYTSQRCSKCGHMETSNRNGFNFVCKHCGYSLNADYNASKNITIKVLSGKSPDWIGLPSKLALKTKHFAYV</sequence>
<dbReference type="Gene3D" id="2.40.50.1010">
    <property type="match status" value="1"/>
</dbReference>
<accession>A0A9E2BI01</accession>
<name>A0A9E2BI01_PSYF1</name>
<feature type="domain" description="Cas12f1-like TNB" evidence="2">
    <location>
        <begin position="48"/>
        <end position="113"/>
    </location>
</feature>
<dbReference type="AlphaFoldDB" id="A0A9E2BI01"/>
<dbReference type="GO" id="GO:0003677">
    <property type="term" value="F:DNA binding"/>
    <property type="evidence" value="ECO:0007669"/>
    <property type="project" value="UniProtKB-KW"/>
</dbReference>
<dbReference type="EMBL" id="QLTW01000032">
    <property type="protein sequence ID" value="MBT9144921.1"/>
    <property type="molecule type" value="Genomic_DNA"/>
</dbReference>
<dbReference type="NCBIfam" id="NF040570">
    <property type="entry name" value="guided_TnpB"/>
    <property type="match status" value="1"/>
</dbReference>
<evidence type="ECO:0000313" key="4">
    <source>
        <dbReference type="Proteomes" id="UP000811545"/>
    </source>
</evidence>
<reference evidence="3 4" key="1">
    <citation type="journal article" date="2021" name="bioRxiv">
        <title>Unique metabolic strategies in Hadean analogues reveal hints for primordial physiology.</title>
        <authorList>
            <person name="Nobu M.K."/>
            <person name="Nakai R."/>
            <person name="Tamazawa S."/>
            <person name="Mori H."/>
            <person name="Toyoda A."/>
            <person name="Ijiri A."/>
            <person name="Suzuki S."/>
            <person name="Kurokawa K."/>
            <person name="Kamagata Y."/>
            <person name="Tamaki H."/>
        </authorList>
    </citation>
    <scope>NUCLEOTIDE SEQUENCE [LARGE SCALE GENOMIC DNA]</scope>
    <source>
        <strain evidence="3">BS525</strain>
    </source>
</reference>